<dbReference type="EMBL" id="FOXS01000001">
    <property type="protein sequence ID" value="SFQ00460.1"/>
    <property type="molecule type" value="Genomic_DNA"/>
</dbReference>
<evidence type="ECO:0000313" key="1">
    <source>
        <dbReference type="EMBL" id="SFQ00460.1"/>
    </source>
</evidence>
<dbReference type="AlphaFoldDB" id="A0A1I5UZ08"/>
<dbReference type="RefSeq" id="WP_092669802.1">
    <property type="nucleotide sequence ID" value="NZ_FOXS01000001.1"/>
</dbReference>
<evidence type="ECO:0008006" key="3">
    <source>
        <dbReference type="Google" id="ProtNLM"/>
    </source>
</evidence>
<accession>A0A1I5UZ08</accession>
<protein>
    <recommendedName>
        <fullName evidence="3">SpoIIAA-like</fullName>
    </recommendedName>
</protein>
<evidence type="ECO:0000313" key="2">
    <source>
        <dbReference type="Proteomes" id="UP000199029"/>
    </source>
</evidence>
<keyword evidence="2" id="KW-1185">Reference proteome</keyword>
<dbReference type="STRING" id="1227077.SAMN04515668_1129"/>
<sequence>MNSLPLAKETLYFQSAVGKLYYHPSGFVRLAWSAEPASLELIKSFYEQVLALLLNSNARKILSEHGGRAPLTGSAQQWIIESWLPRAMSQARTRHCAIVEGANPLHRLSTQSVLSVAPSDFISQRFSTNEAAEQWLVKIAI</sequence>
<gene>
    <name evidence="1" type="ORF">SAMN04515668_1129</name>
</gene>
<name>A0A1I5UZ08_HYMAR</name>
<dbReference type="OrthoDB" id="881824at2"/>
<proteinExistence type="predicted"/>
<dbReference type="Proteomes" id="UP000199029">
    <property type="component" value="Unassembled WGS sequence"/>
</dbReference>
<organism evidence="1 2">
    <name type="scientific">Hymenobacter arizonensis</name>
    <name type="common">Siccationidurans arizonensis</name>
    <dbReference type="NCBI Taxonomy" id="1227077"/>
    <lineage>
        <taxon>Bacteria</taxon>
        <taxon>Pseudomonadati</taxon>
        <taxon>Bacteroidota</taxon>
        <taxon>Cytophagia</taxon>
        <taxon>Cytophagales</taxon>
        <taxon>Hymenobacteraceae</taxon>
        <taxon>Hymenobacter</taxon>
    </lineage>
</organism>
<reference evidence="2" key="1">
    <citation type="submission" date="2016-10" db="EMBL/GenBank/DDBJ databases">
        <authorList>
            <person name="Varghese N."/>
            <person name="Submissions S."/>
        </authorList>
    </citation>
    <scope>NUCLEOTIDE SEQUENCE [LARGE SCALE GENOMIC DNA]</scope>
    <source>
        <strain evidence="2">OR362-8,ATCC BAA-1266,JCM 13504</strain>
    </source>
</reference>